<comment type="caution">
    <text evidence="1">The sequence shown here is derived from an EMBL/GenBank/DDBJ whole genome shotgun (WGS) entry which is preliminary data.</text>
</comment>
<accession>A0A645AY37</accession>
<gene>
    <name evidence="1" type="ORF">SDC9_102580</name>
</gene>
<reference evidence="1" key="1">
    <citation type="submission" date="2019-08" db="EMBL/GenBank/DDBJ databases">
        <authorList>
            <person name="Kucharzyk K."/>
            <person name="Murdoch R.W."/>
            <person name="Higgins S."/>
            <person name="Loffler F."/>
        </authorList>
    </citation>
    <scope>NUCLEOTIDE SEQUENCE</scope>
</reference>
<proteinExistence type="predicted"/>
<evidence type="ECO:0000313" key="1">
    <source>
        <dbReference type="EMBL" id="MPM55783.1"/>
    </source>
</evidence>
<protein>
    <submittedName>
        <fullName evidence="1">Uncharacterized protein</fullName>
    </submittedName>
</protein>
<dbReference type="EMBL" id="VSSQ01015432">
    <property type="protein sequence ID" value="MPM55783.1"/>
    <property type="molecule type" value="Genomic_DNA"/>
</dbReference>
<name>A0A645AY37_9ZZZZ</name>
<organism evidence="1">
    <name type="scientific">bioreactor metagenome</name>
    <dbReference type="NCBI Taxonomy" id="1076179"/>
    <lineage>
        <taxon>unclassified sequences</taxon>
        <taxon>metagenomes</taxon>
        <taxon>ecological metagenomes</taxon>
    </lineage>
</organism>
<dbReference type="AlphaFoldDB" id="A0A645AY37"/>
<sequence>MINRLREGQAISLRGEPSKPDDIALLEEIRDLLKDN</sequence>